<evidence type="ECO:0000313" key="2">
    <source>
        <dbReference type="Proteomes" id="UP000594464"/>
    </source>
</evidence>
<dbReference type="AlphaFoldDB" id="A0A7T0BZZ3"/>
<reference evidence="2" key="1">
    <citation type="submission" date="2020-02" db="EMBL/GenBank/DDBJ databases">
        <title>Genomic and physiological characterization of two novel Nitrospinaceae genera.</title>
        <authorList>
            <person name="Mueller A.J."/>
            <person name="Jung M.-Y."/>
            <person name="Strachan C.R."/>
            <person name="Herbold C.W."/>
            <person name="Kirkegaard R.H."/>
            <person name="Daims H."/>
        </authorList>
    </citation>
    <scope>NUCLEOTIDE SEQUENCE [LARGE SCALE GENOMIC DNA]</scope>
</reference>
<organism evidence="1 2">
    <name type="scientific">Candidatus Nitrohelix vancouverensis</name>
    <dbReference type="NCBI Taxonomy" id="2705534"/>
    <lineage>
        <taxon>Bacteria</taxon>
        <taxon>Pseudomonadati</taxon>
        <taxon>Nitrospinota/Tectimicrobiota group</taxon>
        <taxon>Nitrospinota</taxon>
        <taxon>Nitrospinia</taxon>
        <taxon>Nitrospinales</taxon>
        <taxon>Nitrospinaceae</taxon>
        <taxon>Candidatus Nitrohelix</taxon>
    </lineage>
</organism>
<accession>A0A7T0BZZ3</accession>
<proteinExistence type="predicted"/>
<evidence type="ECO:0000313" key="1">
    <source>
        <dbReference type="EMBL" id="QPJ64014.1"/>
    </source>
</evidence>
<gene>
    <name evidence="1" type="ORF">G3M78_00780</name>
</gene>
<dbReference type="KEGG" id="nva:G3M78_00780"/>
<sequence length="52" mass="6062">MKLKKDKAKSQKTDWFSSNLKELAGKNESELIEENVQLVKKILRGKPQARNY</sequence>
<dbReference type="EMBL" id="CP048620">
    <property type="protein sequence ID" value="QPJ64014.1"/>
    <property type="molecule type" value="Genomic_DNA"/>
</dbReference>
<dbReference type="Proteomes" id="UP000594464">
    <property type="component" value="Chromosome"/>
</dbReference>
<protein>
    <submittedName>
        <fullName evidence="1">Uncharacterized protein</fullName>
    </submittedName>
</protein>
<name>A0A7T0BZZ3_9BACT</name>